<dbReference type="Proteomes" id="UP001153404">
    <property type="component" value="Unassembled WGS sequence"/>
</dbReference>
<evidence type="ECO:0000313" key="8">
    <source>
        <dbReference type="EMBL" id="MDG0811966.1"/>
    </source>
</evidence>
<keyword evidence="4" id="KW-0456">Lyase</keyword>
<dbReference type="GO" id="GO:0030170">
    <property type="term" value="F:pyridoxal phosphate binding"/>
    <property type="evidence" value="ECO:0007669"/>
    <property type="project" value="InterPro"/>
</dbReference>
<dbReference type="InterPro" id="IPR015422">
    <property type="entry name" value="PyrdxlP-dep_Trfase_small"/>
</dbReference>
<evidence type="ECO:0000256" key="4">
    <source>
        <dbReference type="ARBA" id="ARBA00023239"/>
    </source>
</evidence>
<evidence type="ECO:0000256" key="1">
    <source>
        <dbReference type="ARBA" id="ARBA00001933"/>
    </source>
</evidence>
<dbReference type="InterPro" id="IPR015424">
    <property type="entry name" value="PyrdxlP-dep_Trfase"/>
</dbReference>
<keyword evidence="8" id="KW-0032">Aminotransferase</keyword>
<keyword evidence="3" id="KW-0663">Pyridoxal phosphate</keyword>
<dbReference type="Gene3D" id="3.40.640.10">
    <property type="entry name" value="Type I PLP-dependent aspartate aminotransferase-like (Major domain)"/>
    <property type="match status" value="1"/>
</dbReference>
<dbReference type="InterPro" id="IPR015421">
    <property type="entry name" value="PyrdxlP-dep_Trfase_major"/>
</dbReference>
<dbReference type="AlphaFoldDB" id="A0A9X4KX49"/>
<feature type="region of interest" description="Disordered" evidence="6">
    <location>
        <begin position="177"/>
        <end position="199"/>
    </location>
</feature>
<comment type="caution">
    <text evidence="8">The sequence shown here is derived from an EMBL/GenBank/DDBJ whole genome shotgun (WGS) entry which is preliminary data.</text>
</comment>
<organism evidence="8 9">
    <name type="scientific">Cohnella rhizosphaerae</name>
    <dbReference type="NCBI Taxonomy" id="1457232"/>
    <lineage>
        <taxon>Bacteria</taxon>
        <taxon>Bacillati</taxon>
        <taxon>Bacillota</taxon>
        <taxon>Bacilli</taxon>
        <taxon>Bacillales</taxon>
        <taxon>Paenibacillaceae</taxon>
        <taxon>Cohnella</taxon>
    </lineage>
</organism>
<dbReference type="Pfam" id="PF00155">
    <property type="entry name" value="Aminotran_1_2"/>
    <property type="match status" value="1"/>
</dbReference>
<evidence type="ECO:0000256" key="2">
    <source>
        <dbReference type="ARBA" id="ARBA00012224"/>
    </source>
</evidence>
<sequence length="199" mass="21630">MWEEEELNRLAELCGAYGVTVASDEIHADLILAGVHKPIASLPGMAERTVTFIAPSKTFNLAGLHTSFAVATDETLRKGLDQALGYRSPNPLSIAGAEAAYREGEEWLEACLAYLRENASFAAAFFAARLPEAFVYVPEATYLLWVDLRPFGLSQAELGRLLVDEARVAVSGGRCVRQRGRRTHPHQSGDPARDSGGRS</sequence>
<dbReference type="GO" id="GO:0008483">
    <property type="term" value="F:transaminase activity"/>
    <property type="evidence" value="ECO:0007669"/>
    <property type="project" value="UniProtKB-KW"/>
</dbReference>
<evidence type="ECO:0000256" key="3">
    <source>
        <dbReference type="ARBA" id="ARBA00022898"/>
    </source>
</evidence>
<dbReference type="EMBL" id="JAPDIA010000008">
    <property type="protein sequence ID" value="MDG0811966.1"/>
    <property type="molecule type" value="Genomic_DNA"/>
</dbReference>
<dbReference type="GO" id="GO:0047804">
    <property type="term" value="F:cysteine-S-conjugate beta-lyase activity"/>
    <property type="evidence" value="ECO:0007669"/>
    <property type="project" value="UniProtKB-EC"/>
</dbReference>
<dbReference type="PANTHER" id="PTHR43525:SF1">
    <property type="entry name" value="PROTEIN MALY"/>
    <property type="match status" value="1"/>
</dbReference>
<feature type="domain" description="Aminotransferase class I/classII large" evidence="7">
    <location>
        <begin position="2"/>
        <end position="177"/>
    </location>
</feature>
<keyword evidence="9" id="KW-1185">Reference proteome</keyword>
<comment type="similarity">
    <text evidence="5">Belongs to the class-II pyridoxal-phosphate-dependent aminotransferase family. MalY/PatB cystathionine beta-lyase subfamily.</text>
</comment>
<reference evidence="8" key="1">
    <citation type="submission" date="2022-10" db="EMBL/GenBank/DDBJ databases">
        <title>Comparative genomic analysis of Cohnella hashimotonis sp. nov., isolated from the International Space Station.</title>
        <authorList>
            <person name="Simpson A."/>
            <person name="Venkateswaran K."/>
        </authorList>
    </citation>
    <scope>NUCLEOTIDE SEQUENCE</scope>
    <source>
        <strain evidence="8">DSM 28161</strain>
    </source>
</reference>
<dbReference type="CDD" id="cd00609">
    <property type="entry name" value="AAT_like"/>
    <property type="match status" value="1"/>
</dbReference>
<name>A0A9X4KX49_9BACL</name>
<evidence type="ECO:0000256" key="5">
    <source>
        <dbReference type="ARBA" id="ARBA00037974"/>
    </source>
</evidence>
<evidence type="ECO:0000256" key="6">
    <source>
        <dbReference type="SAM" id="MobiDB-lite"/>
    </source>
</evidence>
<dbReference type="EC" id="4.4.1.13" evidence="2"/>
<evidence type="ECO:0000259" key="7">
    <source>
        <dbReference type="Pfam" id="PF00155"/>
    </source>
</evidence>
<proteinExistence type="inferred from homology"/>
<evidence type="ECO:0000313" key="9">
    <source>
        <dbReference type="Proteomes" id="UP001153404"/>
    </source>
</evidence>
<gene>
    <name evidence="8" type="ORF">OMP40_23310</name>
</gene>
<protein>
    <recommendedName>
        <fullName evidence="2">cysteine-S-conjugate beta-lyase</fullName>
        <ecNumber evidence="2">4.4.1.13</ecNumber>
    </recommendedName>
</protein>
<dbReference type="InterPro" id="IPR051798">
    <property type="entry name" value="Class-II_PLP-Dep_Aminotrans"/>
</dbReference>
<comment type="cofactor">
    <cofactor evidence="1">
        <name>pyridoxal 5'-phosphate</name>
        <dbReference type="ChEBI" id="CHEBI:597326"/>
    </cofactor>
</comment>
<keyword evidence="8" id="KW-0808">Transferase</keyword>
<dbReference type="Gene3D" id="3.90.1150.10">
    <property type="entry name" value="Aspartate Aminotransferase, domain 1"/>
    <property type="match status" value="1"/>
</dbReference>
<dbReference type="RefSeq" id="WP_277535022.1">
    <property type="nucleotide sequence ID" value="NZ_JAPDIA010000008.1"/>
</dbReference>
<accession>A0A9X4KX49</accession>
<dbReference type="InterPro" id="IPR004839">
    <property type="entry name" value="Aminotransferase_I/II_large"/>
</dbReference>
<dbReference type="SUPFAM" id="SSF53383">
    <property type="entry name" value="PLP-dependent transferases"/>
    <property type="match status" value="1"/>
</dbReference>
<dbReference type="PANTHER" id="PTHR43525">
    <property type="entry name" value="PROTEIN MALY"/>
    <property type="match status" value="1"/>
</dbReference>